<dbReference type="EC" id="2.7.11.1" evidence="1"/>
<keyword evidence="11" id="KW-1185">Reference proteome</keyword>
<dbReference type="InterPro" id="IPR011009">
    <property type="entry name" value="Kinase-like_dom_sf"/>
</dbReference>
<comment type="caution">
    <text evidence="10">The sequence shown here is derived from an EMBL/GenBank/DDBJ whole genome shotgun (WGS) entry which is preliminary data.</text>
</comment>
<keyword evidence="6 9" id="KW-0067">ATP-binding</keyword>
<evidence type="ECO:0000313" key="11">
    <source>
        <dbReference type="Proteomes" id="UP001472677"/>
    </source>
</evidence>
<sequence length="66" mass="7454">MIAYEDIIPTTEDFHFLYCIGLGGYGSVYIAELSCGKVVALKKPHHLEAEDPSFDKSFRNEIKFPT</sequence>
<evidence type="ECO:0000313" key="10">
    <source>
        <dbReference type="EMBL" id="KAK8548545.1"/>
    </source>
</evidence>
<name>A0ABR2DX57_9ROSI</name>
<dbReference type="InterPro" id="IPR017441">
    <property type="entry name" value="Protein_kinase_ATP_BS"/>
</dbReference>
<dbReference type="PANTHER" id="PTHR48005:SF92">
    <property type="entry name" value="REPEAT RECEPTOR-LIKE PROTEIN KINASE FAMILY PROTEIN, PUTATIVE-RELATED"/>
    <property type="match status" value="1"/>
</dbReference>
<dbReference type="SUPFAM" id="SSF56112">
    <property type="entry name" value="Protein kinase-like (PK-like)"/>
    <property type="match status" value="1"/>
</dbReference>
<keyword evidence="4 9" id="KW-0547">Nucleotide-binding</keyword>
<evidence type="ECO:0000256" key="8">
    <source>
        <dbReference type="ARBA" id="ARBA00048679"/>
    </source>
</evidence>
<dbReference type="InterPro" id="IPR051420">
    <property type="entry name" value="Ser_Thr_Kinases_DiverseReg"/>
</dbReference>
<evidence type="ECO:0000256" key="5">
    <source>
        <dbReference type="ARBA" id="ARBA00022777"/>
    </source>
</evidence>
<evidence type="ECO:0000256" key="3">
    <source>
        <dbReference type="ARBA" id="ARBA00022679"/>
    </source>
</evidence>
<accession>A0ABR2DX57</accession>
<dbReference type="PANTHER" id="PTHR48005">
    <property type="entry name" value="LEUCINE RICH REPEAT KINASE 2"/>
    <property type="match status" value="1"/>
</dbReference>
<dbReference type="PROSITE" id="PS00107">
    <property type="entry name" value="PROTEIN_KINASE_ATP"/>
    <property type="match status" value="1"/>
</dbReference>
<protein>
    <recommendedName>
        <fullName evidence="1">non-specific serine/threonine protein kinase</fullName>
        <ecNumber evidence="1">2.7.11.1</ecNumber>
    </recommendedName>
</protein>
<comment type="catalytic activity">
    <reaction evidence="7">
        <text>L-threonyl-[protein] + ATP = O-phospho-L-threonyl-[protein] + ADP + H(+)</text>
        <dbReference type="Rhea" id="RHEA:46608"/>
        <dbReference type="Rhea" id="RHEA-COMP:11060"/>
        <dbReference type="Rhea" id="RHEA-COMP:11605"/>
        <dbReference type="ChEBI" id="CHEBI:15378"/>
        <dbReference type="ChEBI" id="CHEBI:30013"/>
        <dbReference type="ChEBI" id="CHEBI:30616"/>
        <dbReference type="ChEBI" id="CHEBI:61977"/>
        <dbReference type="ChEBI" id="CHEBI:456216"/>
        <dbReference type="EC" id="2.7.11.1"/>
    </reaction>
</comment>
<reference evidence="10 11" key="1">
    <citation type="journal article" date="2024" name="G3 (Bethesda)">
        <title>Genome assembly of Hibiscus sabdariffa L. provides insights into metabolisms of medicinal natural products.</title>
        <authorList>
            <person name="Kim T."/>
        </authorList>
    </citation>
    <scope>NUCLEOTIDE SEQUENCE [LARGE SCALE GENOMIC DNA]</scope>
    <source>
        <strain evidence="10">TK-2024</strain>
        <tissue evidence="10">Old leaves</tissue>
    </source>
</reference>
<dbReference type="Proteomes" id="UP001472677">
    <property type="component" value="Unassembled WGS sequence"/>
</dbReference>
<keyword evidence="3" id="KW-0808">Transferase</keyword>
<evidence type="ECO:0000256" key="2">
    <source>
        <dbReference type="ARBA" id="ARBA00022527"/>
    </source>
</evidence>
<evidence type="ECO:0000256" key="7">
    <source>
        <dbReference type="ARBA" id="ARBA00047899"/>
    </source>
</evidence>
<dbReference type="Gene3D" id="3.30.200.20">
    <property type="entry name" value="Phosphorylase Kinase, domain 1"/>
    <property type="match status" value="1"/>
</dbReference>
<evidence type="ECO:0000256" key="4">
    <source>
        <dbReference type="ARBA" id="ARBA00022741"/>
    </source>
</evidence>
<evidence type="ECO:0000256" key="1">
    <source>
        <dbReference type="ARBA" id="ARBA00012513"/>
    </source>
</evidence>
<feature type="binding site" evidence="9">
    <location>
        <position position="42"/>
    </location>
    <ligand>
        <name>ATP</name>
        <dbReference type="ChEBI" id="CHEBI:30616"/>
    </ligand>
</feature>
<evidence type="ECO:0000256" key="6">
    <source>
        <dbReference type="ARBA" id="ARBA00022840"/>
    </source>
</evidence>
<dbReference type="EMBL" id="JBBPBM010000021">
    <property type="protein sequence ID" value="KAK8548545.1"/>
    <property type="molecule type" value="Genomic_DNA"/>
</dbReference>
<proteinExistence type="predicted"/>
<organism evidence="10 11">
    <name type="scientific">Hibiscus sabdariffa</name>
    <name type="common">roselle</name>
    <dbReference type="NCBI Taxonomy" id="183260"/>
    <lineage>
        <taxon>Eukaryota</taxon>
        <taxon>Viridiplantae</taxon>
        <taxon>Streptophyta</taxon>
        <taxon>Embryophyta</taxon>
        <taxon>Tracheophyta</taxon>
        <taxon>Spermatophyta</taxon>
        <taxon>Magnoliopsida</taxon>
        <taxon>eudicotyledons</taxon>
        <taxon>Gunneridae</taxon>
        <taxon>Pentapetalae</taxon>
        <taxon>rosids</taxon>
        <taxon>malvids</taxon>
        <taxon>Malvales</taxon>
        <taxon>Malvaceae</taxon>
        <taxon>Malvoideae</taxon>
        <taxon>Hibiscus</taxon>
    </lineage>
</organism>
<evidence type="ECO:0000256" key="9">
    <source>
        <dbReference type="PROSITE-ProRule" id="PRU10141"/>
    </source>
</evidence>
<comment type="catalytic activity">
    <reaction evidence="8">
        <text>L-seryl-[protein] + ATP = O-phospho-L-seryl-[protein] + ADP + H(+)</text>
        <dbReference type="Rhea" id="RHEA:17989"/>
        <dbReference type="Rhea" id="RHEA-COMP:9863"/>
        <dbReference type="Rhea" id="RHEA-COMP:11604"/>
        <dbReference type="ChEBI" id="CHEBI:15378"/>
        <dbReference type="ChEBI" id="CHEBI:29999"/>
        <dbReference type="ChEBI" id="CHEBI:30616"/>
        <dbReference type="ChEBI" id="CHEBI:83421"/>
        <dbReference type="ChEBI" id="CHEBI:456216"/>
        <dbReference type="EC" id="2.7.11.1"/>
    </reaction>
</comment>
<keyword evidence="5" id="KW-0418">Kinase</keyword>
<keyword evidence="2" id="KW-0723">Serine/threonine-protein kinase</keyword>
<gene>
    <name evidence="10" type="ORF">V6N12_061457</name>
</gene>